<dbReference type="Proteomes" id="UP000280104">
    <property type="component" value="Chromosome II"/>
</dbReference>
<keyword evidence="1" id="KW-0812">Transmembrane</keyword>
<feature type="transmembrane region" description="Helical" evidence="1">
    <location>
        <begin position="156"/>
        <end position="182"/>
    </location>
</feature>
<accession>A0A7H4LLG1</accession>
<evidence type="ECO:0000313" key="3">
    <source>
        <dbReference type="Proteomes" id="UP000280104"/>
    </source>
</evidence>
<dbReference type="SUPFAM" id="SSF56219">
    <property type="entry name" value="DNase I-like"/>
    <property type="match status" value="1"/>
</dbReference>
<dbReference type="Gene3D" id="3.60.10.10">
    <property type="entry name" value="Endonuclease/exonuclease/phosphatase"/>
    <property type="match status" value="1"/>
</dbReference>
<reference evidence="2 3" key="1">
    <citation type="submission" date="2018-05" db="EMBL/GenBank/DDBJ databases">
        <authorList>
            <person name="Thind KAUR A."/>
        </authorList>
    </citation>
    <scope>NUCLEOTIDE SEQUENCE [LARGE SCALE GENOMIC DNA]</scope>
</reference>
<protein>
    <submittedName>
        <fullName evidence="2">Uncharacterized protein</fullName>
    </submittedName>
</protein>
<dbReference type="EMBL" id="LS480641">
    <property type="protein sequence ID" value="SPT19449.1"/>
    <property type="molecule type" value="Genomic_DNA"/>
</dbReference>
<dbReference type="InterPro" id="IPR036691">
    <property type="entry name" value="Endo/exonu/phosph_ase_sf"/>
</dbReference>
<dbReference type="AlphaFoldDB" id="A0A7H4LLG1"/>
<keyword evidence="1" id="KW-0472">Membrane</keyword>
<proteinExistence type="predicted"/>
<evidence type="ECO:0000313" key="2">
    <source>
        <dbReference type="EMBL" id="SPT19449.1"/>
    </source>
</evidence>
<evidence type="ECO:0000256" key="1">
    <source>
        <dbReference type="SAM" id="Phobius"/>
    </source>
</evidence>
<keyword evidence="1" id="KW-1133">Transmembrane helix</keyword>
<gene>
    <name evidence="2" type="ORF">CAMPLR22A2D_LOCUS4065</name>
</gene>
<organism evidence="2 3">
    <name type="scientific">Triticum aestivum</name>
    <name type="common">Wheat</name>
    <dbReference type="NCBI Taxonomy" id="4565"/>
    <lineage>
        <taxon>Eukaryota</taxon>
        <taxon>Viridiplantae</taxon>
        <taxon>Streptophyta</taxon>
        <taxon>Embryophyta</taxon>
        <taxon>Tracheophyta</taxon>
        <taxon>Spermatophyta</taxon>
        <taxon>Magnoliopsida</taxon>
        <taxon>Liliopsida</taxon>
        <taxon>Poales</taxon>
        <taxon>Poaceae</taxon>
        <taxon>BOP clade</taxon>
        <taxon>Pooideae</taxon>
        <taxon>Triticodae</taxon>
        <taxon>Triticeae</taxon>
        <taxon>Triticinae</taxon>
        <taxon>Triticum</taxon>
    </lineage>
</organism>
<sequence>MRGMFWNSRGLGDLAKHKHISDCVRDHALDFVAISECGKRDFATRDLDHFSCGYDYEWHVLPPSRRSGGILLGIHSTYLELLSTSKGEYHIKFHLRNKADSFIWSLVAVYGAAQEEFKSAFLKELVNTCRENPHAMLVGGISISFGISRKRTMTDLILVGLFFSTLLSTTSICGSSVCLVAKTPGPITEQT</sequence>
<name>A0A7H4LLG1_WHEAT</name>